<name>A0AAW0YHF1_9TREE</name>
<dbReference type="GeneID" id="92182692"/>
<dbReference type="Proteomes" id="UP001388673">
    <property type="component" value="Unassembled WGS sequence"/>
</dbReference>
<feature type="compositionally biased region" description="Polar residues" evidence="1">
    <location>
        <begin position="157"/>
        <end position="169"/>
    </location>
</feature>
<proteinExistence type="predicted"/>
<reference evidence="2 3" key="1">
    <citation type="journal article" date="2024" name="bioRxiv">
        <title>Comparative genomics of Cryptococcus and Kwoniella reveals pathogenesis evolution and contrasting karyotype dynamics via intercentromeric recombination or chromosome fusion.</title>
        <authorList>
            <person name="Coelho M.A."/>
            <person name="David-Palma M."/>
            <person name="Shea T."/>
            <person name="Bowers K."/>
            <person name="McGinley-Smith S."/>
            <person name="Mohammad A.W."/>
            <person name="Gnirke A."/>
            <person name="Yurkov A.M."/>
            <person name="Nowrousian M."/>
            <person name="Sun S."/>
            <person name="Cuomo C.A."/>
            <person name="Heitman J."/>
        </authorList>
    </citation>
    <scope>NUCLEOTIDE SEQUENCE [LARGE SCALE GENOMIC DNA]</scope>
    <source>
        <strain evidence="2 3">CBS 13917</strain>
    </source>
</reference>
<keyword evidence="3" id="KW-1185">Reference proteome</keyword>
<feature type="compositionally biased region" description="Basic and acidic residues" evidence="1">
    <location>
        <begin position="770"/>
        <end position="779"/>
    </location>
</feature>
<dbReference type="RefSeq" id="XP_066801093.1">
    <property type="nucleotide sequence ID" value="XM_066948525.1"/>
</dbReference>
<evidence type="ECO:0000313" key="3">
    <source>
        <dbReference type="Proteomes" id="UP001388673"/>
    </source>
</evidence>
<organism evidence="2 3">
    <name type="scientific">Kwoniella newhampshirensis</name>
    <dbReference type="NCBI Taxonomy" id="1651941"/>
    <lineage>
        <taxon>Eukaryota</taxon>
        <taxon>Fungi</taxon>
        <taxon>Dikarya</taxon>
        <taxon>Basidiomycota</taxon>
        <taxon>Agaricomycotina</taxon>
        <taxon>Tremellomycetes</taxon>
        <taxon>Tremellales</taxon>
        <taxon>Cryptococcaceae</taxon>
        <taxon>Kwoniella</taxon>
    </lineage>
</organism>
<feature type="region of interest" description="Disordered" evidence="1">
    <location>
        <begin position="750"/>
        <end position="783"/>
    </location>
</feature>
<evidence type="ECO:0000256" key="1">
    <source>
        <dbReference type="SAM" id="MobiDB-lite"/>
    </source>
</evidence>
<gene>
    <name evidence="2" type="ORF">IAR55_005434</name>
</gene>
<protein>
    <submittedName>
        <fullName evidence="2">Uncharacterized protein</fullName>
    </submittedName>
</protein>
<feature type="region of interest" description="Disordered" evidence="1">
    <location>
        <begin position="120"/>
        <end position="233"/>
    </location>
</feature>
<dbReference type="KEGG" id="kne:92182692"/>
<dbReference type="AlphaFoldDB" id="A0AAW0YHF1"/>
<dbReference type="EMBL" id="JBCAWK010000010">
    <property type="protein sequence ID" value="KAK8847575.1"/>
    <property type="molecule type" value="Genomic_DNA"/>
</dbReference>
<feature type="region of interest" description="Disordered" evidence="1">
    <location>
        <begin position="90"/>
        <end position="109"/>
    </location>
</feature>
<evidence type="ECO:0000313" key="2">
    <source>
        <dbReference type="EMBL" id="KAK8847575.1"/>
    </source>
</evidence>
<comment type="caution">
    <text evidence="2">The sequence shown here is derived from an EMBL/GenBank/DDBJ whole genome shotgun (WGS) entry which is preliminary data.</text>
</comment>
<sequence length="832" mass="92883">MANQTSAPLEDPIQRLSHLSLSIPPEFKHDRLSVLQGPPKKLTRIAFLGLDVPLVQVQVQSAPPSPLLSRSFETPLNSATTTTTIIADRPPVATKGAKVTSTSNQPDQADVFLSFVPTETEKKTQPTHASQNAAKQERTPSPVGSSPSTKSHHSPASIMTGSVPSLSDDSSADEHGPKLVTPARPAKHDGVEPIVATNSSPTINRSDEGENDESSPNFIVQGQEHDGKVGSPIDKALQTSNVAGMTVAQQTPSADPSTPTLDIHEERTQYDSYLRFGGTLSFKGQHVPVLVKMLPVYQHEREPFEGGRLPSEDEVTTWVYNDHDPYWDHLRPLQGREVQKCYGLFEYHWDEVDAPLLVMLLEDLGDPVRQINGETRSLRKLDKDTRTAIGLAYTEIQFHGVIIPDIWDCSHVYKRVDHYVVADFGDTDTLMRWPDNQQHCRRFNTQLIKNHFAMRSTLGLPLKEALPRVAQLCHDNHLFQVSPSGDRMMVTFDEDVLCEVLNRGPHMRIFDGDGQPTNPIPIAELVDNAVIPSYLTNFRGADHALLRGAHRELLLSEMPMQAMLWNGTLAIIKHILRLEKPVSANLPSSLVEADFSKDPQTVPMAKSKLDDCRKWTIEVAKKRIEEGEKSQVNIWKEILKKVQKVRLSTSSGVPDSRLRGILLVEIKRVDEDVLRTFVRYVKDKQELERNYISLEVRHPVESFHHLRPRRQRGLVLGDVLVHPRGDDEPEWIPSEDPQVFLQRVQKAMKEKAKATEGRQPQATEGADFEAAEREERGGRNEATLAEDDVNNLTLTTLLFGVVIYVGTGKLNTTTLNGPTVGGCWTSSLNDIE</sequence>
<accession>A0AAW0YHF1</accession>